<dbReference type="InterPro" id="IPR003593">
    <property type="entry name" value="AAA+_ATPase"/>
</dbReference>
<evidence type="ECO:0000256" key="6">
    <source>
        <dbReference type="RuleBase" id="RU003651"/>
    </source>
</evidence>
<keyword evidence="3" id="KW-0378">Hydrolase</keyword>
<dbReference type="InterPro" id="IPR003960">
    <property type="entry name" value="ATPase_AAA_CS"/>
</dbReference>
<keyword evidence="11" id="KW-1185">Reference proteome</keyword>
<dbReference type="Gene3D" id="6.10.280.40">
    <property type="match status" value="1"/>
</dbReference>
<comment type="similarity">
    <text evidence="2">Belongs to the AAA ATPase family. BCS1 subfamily.</text>
</comment>
<dbReference type="Pfam" id="PF14363">
    <property type="entry name" value="AAA_assoc"/>
    <property type="match status" value="1"/>
</dbReference>
<sequence length="500" mass="56560">MPSTTAILSAYTTLAALAMLVRTVLNEVQNMINQLIPKALQEKILSKLGGLILMGSLSPNVTLVVDEYKGLSINEIFEASEIYLRTKITPSIERLKVSKVPREKNLSVTINKGEKIIDVFEGIQLIWEVICIEDQKTSFDYEGYFSNEKVERKSIELSFNRKHKEIVLNSYLPYVLERSKAIKAENKAVKLFSLGSFSGDYEGGPWGSVNLDHPSTFETLAMDSTLKEELIDDLDRFVRRREFYRRVGKAWKRGYLLYGPPGTGKSSLIAAMANYLKFHIYDLELTCLTSNSELKRLMVSTANRSIIVIEDIDCSVELENRGVGGYNQSDNQLTLSGLLNFIDGLWSSCGDERIVVFTTNHKERLDPALLRPGRMDMHIHMSYCTPCGFKTLALNYLGICNHILFSEIGMLLSDVEITPAEIAEELMKSEEADIALARLVEFLQKKKKAKDGESKFEGGNEVDEEGTKSEETNEGGEKKANRKKRKAERRKCFLQQKTRR</sequence>
<evidence type="ECO:0000256" key="7">
    <source>
        <dbReference type="SAM" id="MobiDB-lite"/>
    </source>
</evidence>
<dbReference type="SUPFAM" id="SSF52540">
    <property type="entry name" value="P-loop containing nucleoside triphosphate hydrolases"/>
    <property type="match status" value="1"/>
</dbReference>
<dbReference type="SMART" id="SM00382">
    <property type="entry name" value="AAA"/>
    <property type="match status" value="1"/>
</dbReference>
<evidence type="ECO:0000256" key="8">
    <source>
        <dbReference type="SAM" id="SignalP"/>
    </source>
</evidence>
<reference evidence="10 11" key="1">
    <citation type="submission" date="2024-02" db="EMBL/GenBank/DDBJ databases">
        <authorList>
            <person name="Vignale AGUSTIN F."/>
            <person name="Sosa J E."/>
            <person name="Modenutti C."/>
        </authorList>
    </citation>
    <scope>NUCLEOTIDE SEQUENCE [LARGE SCALE GENOMIC DNA]</scope>
</reference>
<keyword evidence="4" id="KW-0460">Magnesium</keyword>
<dbReference type="InterPro" id="IPR050747">
    <property type="entry name" value="Mitochondrial_chaperone_BCS1"/>
</dbReference>
<dbReference type="InterPro" id="IPR025753">
    <property type="entry name" value="AAA_N_dom"/>
</dbReference>
<dbReference type="InterPro" id="IPR003959">
    <property type="entry name" value="ATPase_AAA_core"/>
</dbReference>
<name>A0ABC8QX40_9AQUA</name>
<dbReference type="Pfam" id="PF25568">
    <property type="entry name" value="AAA_lid_At3g28540"/>
    <property type="match status" value="1"/>
</dbReference>
<evidence type="ECO:0000256" key="4">
    <source>
        <dbReference type="ARBA" id="ARBA00022842"/>
    </source>
</evidence>
<dbReference type="Proteomes" id="UP001642360">
    <property type="component" value="Unassembled WGS sequence"/>
</dbReference>
<comment type="cofactor">
    <cofactor evidence="1">
        <name>Mg(2+)</name>
        <dbReference type="ChEBI" id="CHEBI:18420"/>
    </cofactor>
</comment>
<dbReference type="PANTHER" id="PTHR23070">
    <property type="entry name" value="BCS1 AAA-TYPE ATPASE"/>
    <property type="match status" value="1"/>
</dbReference>
<dbReference type="GO" id="GO:0006950">
    <property type="term" value="P:response to stress"/>
    <property type="evidence" value="ECO:0007669"/>
    <property type="project" value="UniProtKB-ARBA"/>
</dbReference>
<gene>
    <name evidence="10" type="ORF">ILEXP_LOCUS4352</name>
</gene>
<evidence type="ECO:0000256" key="5">
    <source>
        <dbReference type="ARBA" id="ARBA00049360"/>
    </source>
</evidence>
<comment type="catalytic activity">
    <reaction evidence="5">
        <text>ATP + H2O = ADP + phosphate + H(+)</text>
        <dbReference type="Rhea" id="RHEA:13065"/>
        <dbReference type="ChEBI" id="CHEBI:15377"/>
        <dbReference type="ChEBI" id="CHEBI:15378"/>
        <dbReference type="ChEBI" id="CHEBI:30616"/>
        <dbReference type="ChEBI" id="CHEBI:43474"/>
        <dbReference type="ChEBI" id="CHEBI:456216"/>
    </reaction>
</comment>
<comment type="caution">
    <text evidence="10">The sequence shown here is derived from an EMBL/GenBank/DDBJ whole genome shotgun (WGS) entry which is preliminary data.</text>
</comment>
<dbReference type="InterPro" id="IPR058017">
    <property type="entry name" value="At3g28540-like_C"/>
</dbReference>
<dbReference type="InterPro" id="IPR027417">
    <property type="entry name" value="P-loop_NTPase"/>
</dbReference>
<dbReference type="Pfam" id="PF00004">
    <property type="entry name" value="AAA"/>
    <property type="match status" value="1"/>
</dbReference>
<feature type="region of interest" description="Disordered" evidence="7">
    <location>
        <begin position="446"/>
        <end position="500"/>
    </location>
</feature>
<dbReference type="Gene3D" id="3.40.50.300">
    <property type="entry name" value="P-loop containing nucleotide triphosphate hydrolases"/>
    <property type="match status" value="1"/>
</dbReference>
<organism evidence="10 11">
    <name type="scientific">Ilex paraguariensis</name>
    <name type="common">yerba mate</name>
    <dbReference type="NCBI Taxonomy" id="185542"/>
    <lineage>
        <taxon>Eukaryota</taxon>
        <taxon>Viridiplantae</taxon>
        <taxon>Streptophyta</taxon>
        <taxon>Embryophyta</taxon>
        <taxon>Tracheophyta</taxon>
        <taxon>Spermatophyta</taxon>
        <taxon>Magnoliopsida</taxon>
        <taxon>eudicotyledons</taxon>
        <taxon>Gunneridae</taxon>
        <taxon>Pentapetalae</taxon>
        <taxon>asterids</taxon>
        <taxon>campanulids</taxon>
        <taxon>Aquifoliales</taxon>
        <taxon>Aquifoliaceae</taxon>
        <taxon>Ilex</taxon>
    </lineage>
</organism>
<dbReference type="GO" id="GO:0005524">
    <property type="term" value="F:ATP binding"/>
    <property type="evidence" value="ECO:0007669"/>
    <property type="project" value="UniProtKB-KW"/>
</dbReference>
<evidence type="ECO:0000313" key="11">
    <source>
        <dbReference type="Proteomes" id="UP001642360"/>
    </source>
</evidence>
<keyword evidence="6" id="KW-0067">ATP-binding</keyword>
<evidence type="ECO:0000259" key="9">
    <source>
        <dbReference type="SMART" id="SM00382"/>
    </source>
</evidence>
<protein>
    <recommendedName>
        <fullName evidence="9">AAA+ ATPase domain-containing protein</fullName>
    </recommendedName>
</protein>
<feature type="signal peptide" evidence="8">
    <location>
        <begin position="1"/>
        <end position="26"/>
    </location>
</feature>
<dbReference type="CDD" id="cd19510">
    <property type="entry name" value="RecA-like_BCS1"/>
    <property type="match status" value="1"/>
</dbReference>
<accession>A0ABC8QX40</accession>
<proteinExistence type="inferred from homology"/>
<evidence type="ECO:0000313" key="10">
    <source>
        <dbReference type="EMBL" id="CAK9137328.1"/>
    </source>
</evidence>
<dbReference type="EMBL" id="CAUOFW020000814">
    <property type="protein sequence ID" value="CAK9137328.1"/>
    <property type="molecule type" value="Genomic_DNA"/>
</dbReference>
<evidence type="ECO:0000256" key="1">
    <source>
        <dbReference type="ARBA" id="ARBA00001946"/>
    </source>
</evidence>
<dbReference type="GO" id="GO:0016787">
    <property type="term" value="F:hydrolase activity"/>
    <property type="evidence" value="ECO:0007669"/>
    <property type="project" value="UniProtKB-KW"/>
</dbReference>
<dbReference type="AlphaFoldDB" id="A0ABC8QX40"/>
<evidence type="ECO:0000256" key="2">
    <source>
        <dbReference type="ARBA" id="ARBA00007448"/>
    </source>
</evidence>
<feature type="compositionally biased region" description="Basic residues" evidence="7">
    <location>
        <begin position="480"/>
        <end position="489"/>
    </location>
</feature>
<dbReference type="PROSITE" id="PS00674">
    <property type="entry name" value="AAA"/>
    <property type="match status" value="1"/>
</dbReference>
<feature type="domain" description="AAA+ ATPase" evidence="9">
    <location>
        <begin position="251"/>
        <end position="385"/>
    </location>
</feature>
<feature type="compositionally biased region" description="Basic and acidic residues" evidence="7">
    <location>
        <begin position="465"/>
        <end position="479"/>
    </location>
</feature>
<evidence type="ECO:0000256" key="3">
    <source>
        <dbReference type="ARBA" id="ARBA00022801"/>
    </source>
</evidence>
<keyword evidence="8" id="KW-0732">Signal</keyword>
<feature type="chain" id="PRO_5044793061" description="AAA+ ATPase domain-containing protein" evidence="8">
    <location>
        <begin position="27"/>
        <end position="500"/>
    </location>
</feature>
<keyword evidence="6" id="KW-0547">Nucleotide-binding</keyword>